<accession>A0A160DGS3</accession>
<reference evidence="1 2" key="1">
    <citation type="submission" date="2016-03" db="EMBL/GenBank/DDBJ databases">
        <authorList>
            <person name="Rimple P."/>
            <person name="Montgomery M.T."/>
            <person name="Guerrero C.A."/>
            <person name="Mavrich T.N."/>
            <person name="Pope W.H."/>
            <person name="Garlena R.A."/>
            <person name="Russell D.A."/>
            <person name="Jacobs-Sera D."/>
            <person name="Hendrix R.W."/>
            <person name="Hatfull G.F."/>
        </authorList>
    </citation>
    <scope>NUCLEOTIDE SEQUENCE [LARGE SCALE GENOMIC DNA]</scope>
</reference>
<proteinExistence type="predicted"/>
<evidence type="ECO:0000313" key="1">
    <source>
        <dbReference type="EMBL" id="ANA87326.1"/>
    </source>
</evidence>
<sequence>MTKFKQKFPEPFYLRLNTRQEVMLSCPRVAEFLGESQCEHFKFGKLPSYAMYEDRKGSKTDEQVQAARDKARCKLNAHYIYSNTDGSISKLCSTHVYDKLYDARWNSEREDEGKKHWYQKWGDRLVDHLLEKIYS</sequence>
<name>A0A160DGS3_9CAUD</name>
<evidence type="ECO:0000313" key="2">
    <source>
        <dbReference type="Proteomes" id="UP000229511"/>
    </source>
</evidence>
<dbReference type="Proteomes" id="UP000229511">
    <property type="component" value="Genome"/>
</dbReference>
<dbReference type="EMBL" id="KU998252">
    <property type="protein sequence ID" value="ANA87326.1"/>
    <property type="molecule type" value="Genomic_DNA"/>
</dbReference>
<protein>
    <submittedName>
        <fullName evidence="1">Uncharacterized protein</fullName>
    </submittedName>
</protein>
<organism evidence="1 2">
    <name type="scientific">Gordonia phage PatrickStar</name>
    <dbReference type="NCBI Taxonomy" id="1838076"/>
    <lineage>
        <taxon>Viruses</taxon>
        <taxon>Duplodnaviria</taxon>
        <taxon>Heunggongvirae</taxon>
        <taxon>Uroviricota</taxon>
        <taxon>Caudoviricetes</taxon>
        <taxon>Orchidvirus</taxon>
        <taxon>Orchidvirus orchid</taxon>
    </lineage>
</organism>
<gene>
    <name evidence="1" type="primary">92</name>
    <name evidence="1" type="ORF">PBI_PATRICKSTAR_92</name>
</gene>